<organism evidence="3 4">
    <name type="scientific">Halorhodospira neutriphila</name>
    <dbReference type="NCBI Taxonomy" id="168379"/>
    <lineage>
        <taxon>Bacteria</taxon>
        <taxon>Pseudomonadati</taxon>
        <taxon>Pseudomonadota</taxon>
        <taxon>Gammaproteobacteria</taxon>
        <taxon>Chromatiales</taxon>
        <taxon>Ectothiorhodospiraceae</taxon>
        <taxon>Halorhodospira</taxon>
    </lineage>
</organism>
<dbReference type="Gene3D" id="3.40.250.10">
    <property type="entry name" value="Rhodanese-like domain"/>
    <property type="match status" value="1"/>
</dbReference>
<proteinExistence type="predicted"/>
<dbReference type="EMBL" id="NRSH01000031">
    <property type="protein sequence ID" value="MBK1726244.1"/>
    <property type="molecule type" value="Genomic_DNA"/>
</dbReference>
<dbReference type="InterPro" id="IPR001763">
    <property type="entry name" value="Rhodanese-like_dom"/>
</dbReference>
<dbReference type="SMART" id="SM00450">
    <property type="entry name" value="RHOD"/>
    <property type="match status" value="1"/>
</dbReference>
<evidence type="ECO:0000259" key="2">
    <source>
        <dbReference type="PROSITE" id="PS50206"/>
    </source>
</evidence>
<gene>
    <name evidence="3" type="ORF">CKO13_04230</name>
</gene>
<feature type="transmembrane region" description="Helical" evidence="1">
    <location>
        <begin position="12"/>
        <end position="30"/>
    </location>
</feature>
<dbReference type="CDD" id="cd00158">
    <property type="entry name" value="RHOD"/>
    <property type="match status" value="1"/>
</dbReference>
<dbReference type="InterPro" id="IPR050229">
    <property type="entry name" value="GlpE_sulfurtransferase"/>
</dbReference>
<dbReference type="PROSITE" id="PS50206">
    <property type="entry name" value="RHODANESE_3"/>
    <property type="match status" value="1"/>
</dbReference>
<evidence type="ECO:0000313" key="3">
    <source>
        <dbReference type="EMBL" id="MBK1726244.1"/>
    </source>
</evidence>
<feature type="domain" description="Rhodanese" evidence="2">
    <location>
        <begin position="50"/>
        <end position="140"/>
    </location>
</feature>
<dbReference type="RefSeq" id="WP_200257151.1">
    <property type="nucleotide sequence ID" value="NZ_NRSH01000031.1"/>
</dbReference>
<name>A0ABS1E4X9_9GAMM</name>
<dbReference type="PANTHER" id="PTHR43031">
    <property type="entry name" value="FAD-DEPENDENT OXIDOREDUCTASE"/>
    <property type="match status" value="1"/>
</dbReference>
<dbReference type="InterPro" id="IPR036873">
    <property type="entry name" value="Rhodanese-like_dom_sf"/>
</dbReference>
<dbReference type="Proteomes" id="UP000738126">
    <property type="component" value="Unassembled WGS sequence"/>
</dbReference>
<accession>A0ABS1E4X9</accession>
<evidence type="ECO:0000313" key="4">
    <source>
        <dbReference type="Proteomes" id="UP000738126"/>
    </source>
</evidence>
<keyword evidence="1" id="KW-0472">Membrane</keyword>
<evidence type="ECO:0000256" key="1">
    <source>
        <dbReference type="SAM" id="Phobius"/>
    </source>
</evidence>
<keyword evidence="4" id="KW-1185">Reference proteome</keyword>
<dbReference type="PANTHER" id="PTHR43031:SF1">
    <property type="entry name" value="PYRIDINE NUCLEOTIDE-DISULPHIDE OXIDOREDUCTASE"/>
    <property type="match status" value="1"/>
</dbReference>
<protein>
    <recommendedName>
        <fullName evidence="2">Rhodanese domain-containing protein</fullName>
    </recommendedName>
</protein>
<sequence>MSELLSWLQQNPGSAALWAALAALGAWLLWRRLTRRYQPLSPALAARRVNDGETLFLDVRTPGEVRGGTIPGAVHIPTPQIRQRWREIADATDRPVVVYCHSGLRGAFVAHTLTRHGFRQVYNLQGGIMAWRARDLPVAGGHD</sequence>
<dbReference type="Pfam" id="PF00581">
    <property type="entry name" value="Rhodanese"/>
    <property type="match status" value="1"/>
</dbReference>
<reference evidence="3 4" key="1">
    <citation type="journal article" date="2020" name="Microorganisms">
        <title>Osmotic Adaptation and Compatible Solute Biosynthesis of Phototrophic Bacteria as Revealed from Genome Analyses.</title>
        <authorList>
            <person name="Imhoff J.F."/>
            <person name="Rahn T."/>
            <person name="Kunzel S."/>
            <person name="Keller A."/>
            <person name="Neulinger S.C."/>
        </authorList>
    </citation>
    <scope>NUCLEOTIDE SEQUENCE [LARGE SCALE GENOMIC DNA]</scope>
    <source>
        <strain evidence="3 4">DSM 15116</strain>
    </source>
</reference>
<comment type="caution">
    <text evidence="3">The sequence shown here is derived from an EMBL/GenBank/DDBJ whole genome shotgun (WGS) entry which is preliminary data.</text>
</comment>
<dbReference type="SUPFAM" id="SSF52821">
    <property type="entry name" value="Rhodanese/Cell cycle control phosphatase"/>
    <property type="match status" value="1"/>
</dbReference>
<keyword evidence="1" id="KW-0812">Transmembrane</keyword>
<keyword evidence="1" id="KW-1133">Transmembrane helix</keyword>